<keyword evidence="10" id="KW-0175">Coiled coil</keyword>
<comment type="similarity">
    <text evidence="2 9">Belongs to the nucleoporin Nup85 family.</text>
</comment>
<comment type="caution">
    <text evidence="12">The sequence shown here is derived from an EMBL/GenBank/DDBJ whole genome shotgun (WGS) entry which is preliminary data.</text>
</comment>
<evidence type="ECO:0000256" key="9">
    <source>
        <dbReference type="RuleBase" id="RU365073"/>
    </source>
</evidence>
<feature type="coiled-coil region" evidence="10">
    <location>
        <begin position="244"/>
        <end position="271"/>
    </location>
</feature>
<feature type="region of interest" description="Disordered" evidence="11">
    <location>
        <begin position="400"/>
        <end position="425"/>
    </location>
</feature>
<evidence type="ECO:0000313" key="13">
    <source>
        <dbReference type="Proteomes" id="UP000324585"/>
    </source>
</evidence>
<evidence type="ECO:0000256" key="4">
    <source>
        <dbReference type="ARBA" id="ARBA00022816"/>
    </source>
</evidence>
<evidence type="ECO:0000256" key="11">
    <source>
        <dbReference type="SAM" id="MobiDB-lite"/>
    </source>
</evidence>
<dbReference type="PANTHER" id="PTHR13373:SF21">
    <property type="entry name" value="NUCLEAR PORE COMPLEX PROTEIN NUP85"/>
    <property type="match status" value="1"/>
</dbReference>
<dbReference type="AlphaFoldDB" id="A0A5J4YRY3"/>
<dbReference type="Proteomes" id="UP000324585">
    <property type="component" value="Unassembled WGS sequence"/>
</dbReference>
<evidence type="ECO:0000256" key="1">
    <source>
        <dbReference type="ARBA" id="ARBA00004567"/>
    </source>
</evidence>
<dbReference type="EMBL" id="VRMN01000006">
    <property type="protein sequence ID" value="KAA8493563.1"/>
    <property type="molecule type" value="Genomic_DNA"/>
</dbReference>
<protein>
    <recommendedName>
        <fullName evidence="9">Nuclear pore complex protein Nup85</fullName>
    </recommendedName>
</protein>
<keyword evidence="6 9" id="KW-0811">Translocation</keyword>
<organism evidence="12 13">
    <name type="scientific">Porphyridium purpureum</name>
    <name type="common">Red alga</name>
    <name type="synonym">Porphyridium cruentum</name>
    <dbReference type="NCBI Taxonomy" id="35688"/>
    <lineage>
        <taxon>Eukaryota</taxon>
        <taxon>Rhodophyta</taxon>
        <taxon>Bangiophyceae</taxon>
        <taxon>Porphyridiales</taxon>
        <taxon>Porphyridiaceae</taxon>
        <taxon>Porphyridium</taxon>
    </lineage>
</organism>
<proteinExistence type="inferred from homology"/>
<dbReference type="GO" id="GO:0006406">
    <property type="term" value="P:mRNA export from nucleus"/>
    <property type="evidence" value="ECO:0007669"/>
    <property type="project" value="TreeGrafter"/>
</dbReference>
<evidence type="ECO:0000256" key="3">
    <source>
        <dbReference type="ARBA" id="ARBA00022448"/>
    </source>
</evidence>
<keyword evidence="4 9" id="KW-0509">mRNA transport</keyword>
<dbReference type="GO" id="GO:0017056">
    <property type="term" value="F:structural constituent of nuclear pore"/>
    <property type="evidence" value="ECO:0007669"/>
    <property type="project" value="TreeGrafter"/>
</dbReference>
<dbReference type="Pfam" id="PF07575">
    <property type="entry name" value="Nucleopor_Nup85"/>
    <property type="match status" value="1"/>
</dbReference>
<evidence type="ECO:0000256" key="5">
    <source>
        <dbReference type="ARBA" id="ARBA00022927"/>
    </source>
</evidence>
<accession>A0A5J4YRY3</accession>
<sequence length="827" mass="91611">MGFSWGVANDLVKLEKIYGLVEAGREASEFGPVSVPLADSDVLHRGLIQELVIDAHRTLLELGDGGQGLSALDASRQIRASMRRLVETRGREHDESEFQSGNENDIELRFLFQVREAEQLWAFAESVFLESLALASSTPDIADRVAAWYAKSIFADESVHRRQSDWWAQAAKARHHRVYRGGRNAAQEHWNGLADFISENQFWALCTRVAALGNLTDAADMVRFVRKEVGEIQKTAEAEFRSSRADGEQLMSELLQKIEALDEDLNLAEAALLDGPADGSSARYDGRWKSWQEDCFSTVEALGVDVTQASDKEGAEDGAEDASSVRPVERLLLLCSGTDPRVALECTESWMEALVAVLLYSVYPAYADSYAMSISNANQAGVRELELGALRAAHEVARTKPRQVDASTMDTDSEDNCGKNSESEAGDAQVFDPAFHAVANCNAAECVAQVAFAHIFFHAAHLAELLAPLLEDSDAFISAKGLGLRDHYFLEYATTLQQDPSLWRVALDYHAQVDQEQTLPERLVSVLNRLPLDDPNSDPQIDKIIALCESRGWTQVLIQWYERLGASCALKQQTVPAIYWFLRAYCRSLVREMAHKRQRAGHKLSFSPQESLMLQPSSSSRAVASLRARVLVNIYAVMHSAWELASNHDAGNLMQDVLDTIRAGISVLEAEYPTHDFLHDLLFLEDVARMKQLLGDASADALKRVVEHGARALRSGGLPDVFALLVVFDVVCALDNLDDLGTAQGGDPSELRQQVLLSGVRRQDIFTLLDALEECSEGNNRFSETNTLMGGAFARYLDLFQEVQEAPDQVLHRMRQVLLRTLAEVGM</sequence>
<comment type="subunit">
    <text evidence="9">Component of the nuclear pore complex (NPC).</text>
</comment>
<keyword evidence="3 9" id="KW-0813">Transport</keyword>
<dbReference type="GO" id="GO:0031080">
    <property type="term" value="C:nuclear pore outer ring"/>
    <property type="evidence" value="ECO:0007669"/>
    <property type="project" value="TreeGrafter"/>
</dbReference>
<evidence type="ECO:0000256" key="6">
    <source>
        <dbReference type="ARBA" id="ARBA00023010"/>
    </source>
</evidence>
<evidence type="ECO:0000256" key="8">
    <source>
        <dbReference type="ARBA" id="ARBA00023242"/>
    </source>
</evidence>
<keyword evidence="8 9" id="KW-0539">Nucleus</keyword>
<comment type="subcellular location">
    <subcellularLocation>
        <location evidence="1 9">Nucleus</location>
        <location evidence="1 9">Nuclear pore complex</location>
    </subcellularLocation>
</comment>
<dbReference type="InterPro" id="IPR011502">
    <property type="entry name" value="Nucleoporin_Nup85"/>
</dbReference>
<dbReference type="GO" id="GO:0045893">
    <property type="term" value="P:positive regulation of DNA-templated transcription"/>
    <property type="evidence" value="ECO:0007669"/>
    <property type="project" value="TreeGrafter"/>
</dbReference>
<reference evidence="13" key="1">
    <citation type="journal article" date="2019" name="Nat. Commun.">
        <title>Expansion of phycobilisome linker gene families in mesophilic red algae.</title>
        <authorList>
            <person name="Lee J."/>
            <person name="Kim D."/>
            <person name="Bhattacharya D."/>
            <person name="Yoon H.S."/>
        </authorList>
    </citation>
    <scope>NUCLEOTIDE SEQUENCE [LARGE SCALE GENOMIC DNA]</scope>
    <source>
        <strain evidence="13">CCMP 1328</strain>
    </source>
</reference>
<keyword evidence="5 9" id="KW-0653">Protein transport</keyword>
<dbReference type="GO" id="GO:0031965">
    <property type="term" value="C:nuclear membrane"/>
    <property type="evidence" value="ECO:0007669"/>
    <property type="project" value="UniProtKB-UniRule"/>
</dbReference>
<keyword evidence="13" id="KW-1185">Reference proteome</keyword>
<evidence type="ECO:0000256" key="2">
    <source>
        <dbReference type="ARBA" id="ARBA00005573"/>
    </source>
</evidence>
<comment type="function">
    <text evidence="9">Functions as a component of the nuclear pore complex (NPC).</text>
</comment>
<keyword evidence="9" id="KW-0472">Membrane</keyword>
<evidence type="ECO:0000313" key="12">
    <source>
        <dbReference type="EMBL" id="KAA8493563.1"/>
    </source>
</evidence>
<dbReference type="PANTHER" id="PTHR13373">
    <property type="entry name" value="FROUNT PROTEIN-RELATED"/>
    <property type="match status" value="1"/>
</dbReference>
<dbReference type="GO" id="GO:0006606">
    <property type="term" value="P:protein import into nucleus"/>
    <property type="evidence" value="ECO:0007669"/>
    <property type="project" value="TreeGrafter"/>
</dbReference>
<gene>
    <name evidence="12" type="ORF">FVE85_4700</name>
</gene>
<evidence type="ECO:0000256" key="10">
    <source>
        <dbReference type="SAM" id="Coils"/>
    </source>
</evidence>
<keyword evidence="7 9" id="KW-0906">Nuclear pore complex</keyword>
<name>A0A5J4YRY3_PORPP</name>
<evidence type="ECO:0000256" key="7">
    <source>
        <dbReference type="ARBA" id="ARBA00023132"/>
    </source>
</evidence>